<proteinExistence type="predicted"/>
<organism evidence="2 3">
    <name type="scientific">Collybia nuda</name>
    <dbReference type="NCBI Taxonomy" id="64659"/>
    <lineage>
        <taxon>Eukaryota</taxon>
        <taxon>Fungi</taxon>
        <taxon>Dikarya</taxon>
        <taxon>Basidiomycota</taxon>
        <taxon>Agaricomycotina</taxon>
        <taxon>Agaricomycetes</taxon>
        <taxon>Agaricomycetidae</taxon>
        <taxon>Agaricales</taxon>
        <taxon>Tricholomatineae</taxon>
        <taxon>Clitocybaceae</taxon>
        <taxon>Collybia</taxon>
    </lineage>
</organism>
<gene>
    <name evidence="2" type="ORF">BDZ94DRAFT_238186</name>
</gene>
<sequence>MIHLLSMRLFYLVAWLATRVSTSPGPIRPVPVLPNNRSSPFRRPSTLLNLSAPVIYNPVLSSQALTLSGRDRNTTRRKGKSIPIYMHIPRTVGSTKYQDPISISISI</sequence>
<name>A0A9P5XUN2_9AGAR</name>
<dbReference type="AlphaFoldDB" id="A0A9P5XUN2"/>
<evidence type="ECO:0008006" key="4">
    <source>
        <dbReference type="Google" id="ProtNLM"/>
    </source>
</evidence>
<comment type="caution">
    <text evidence="2">The sequence shown here is derived from an EMBL/GenBank/DDBJ whole genome shotgun (WGS) entry which is preliminary data.</text>
</comment>
<accession>A0A9P5XUN2</accession>
<protein>
    <recommendedName>
        <fullName evidence="4">Secreted protein</fullName>
    </recommendedName>
</protein>
<feature type="signal peptide" evidence="1">
    <location>
        <begin position="1"/>
        <end position="22"/>
    </location>
</feature>
<dbReference type="Proteomes" id="UP000807353">
    <property type="component" value="Unassembled WGS sequence"/>
</dbReference>
<evidence type="ECO:0000313" key="2">
    <source>
        <dbReference type="EMBL" id="KAF9457339.1"/>
    </source>
</evidence>
<evidence type="ECO:0000256" key="1">
    <source>
        <dbReference type="SAM" id="SignalP"/>
    </source>
</evidence>
<evidence type="ECO:0000313" key="3">
    <source>
        <dbReference type="Proteomes" id="UP000807353"/>
    </source>
</evidence>
<reference evidence="2" key="1">
    <citation type="submission" date="2020-11" db="EMBL/GenBank/DDBJ databases">
        <authorList>
            <consortium name="DOE Joint Genome Institute"/>
            <person name="Ahrendt S."/>
            <person name="Riley R."/>
            <person name="Andreopoulos W."/>
            <person name="Labutti K."/>
            <person name="Pangilinan J."/>
            <person name="Ruiz-Duenas F.J."/>
            <person name="Barrasa J.M."/>
            <person name="Sanchez-Garcia M."/>
            <person name="Camarero S."/>
            <person name="Miyauchi S."/>
            <person name="Serrano A."/>
            <person name="Linde D."/>
            <person name="Babiker R."/>
            <person name="Drula E."/>
            <person name="Ayuso-Fernandez I."/>
            <person name="Pacheco R."/>
            <person name="Padilla G."/>
            <person name="Ferreira P."/>
            <person name="Barriuso J."/>
            <person name="Kellner H."/>
            <person name="Castanera R."/>
            <person name="Alfaro M."/>
            <person name="Ramirez L."/>
            <person name="Pisabarro A.G."/>
            <person name="Kuo A."/>
            <person name="Tritt A."/>
            <person name="Lipzen A."/>
            <person name="He G."/>
            <person name="Yan M."/>
            <person name="Ng V."/>
            <person name="Cullen D."/>
            <person name="Martin F."/>
            <person name="Rosso M.-N."/>
            <person name="Henrissat B."/>
            <person name="Hibbett D."/>
            <person name="Martinez A.T."/>
            <person name="Grigoriev I.V."/>
        </authorList>
    </citation>
    <scope>NUCLEOTIDE SEQUENCE</scope>
    <source>
        <strain evidence="2">CBS 247.69</strain>
    </source>
</reference>
<keyword evidence="1" id="KW-0732">Signal</keyword>
<dbReference type="EMBL" id="MU150376">
    <property type="protein sequence ID" value="KAF9457339.1"/>
    <property type="molecule type" value="Genomic_DNA"/>
</dbReference>
<feature type="chain" id="PRO_5040275069" description="Secreted protein" evidence="1">
    <location>
        <begin position="23"/>
        <end position="107"/>
    </location>
</feature>
<keyword evidence="3" id="KW-1185">Reference proteome</keyword>